<dbReference type="PROSITE" id="PS00028">
    <property type="entry name" value="ZINC_FINGER_C2H2_1"/>
    <property type="match status" value="7"/>
</dbReference>
<dbReference type="GO" id="GO:0008270">
    <property type="term" value="F:zinc ion binding"/>
    <property type="evidence" value="ECO:0007669"/>
    <property type="project" value="UniProtKB-KW"/>
</dbReference>
<dbReference type="Pfam" id="PF12874">
    <property type="entry name" value="zf-met"/>
    <property type="match status" value="1"/>
</dbReference>
<dbReference type="GO" id="GO:0000978">
    <property type="term" value="F:RNA polymerase II cis-regulatory region sequence-specific DNA binding"/>
    <property type="evidence" value="ECO:0007669"/>
    <property type="project" value="TreeGrafter"/>
</dbReference>
<feature type="domain" description="C2H2-type" evidence="10">
    <location>
        <begin position="509"/>
        <end position="533"/>
    </location>
</feature>
<feature type="region of interest" description="Disordered" evidence="9">
    <location>
        <begin position="118"/>
        <end position="148"/>
    </location>
</feature>
<evidence type="ECO:0000256" key="3">
    <source>
        <dbReference type="ARBA" id="ARBA00022771"/>
    </source>
</evidence>
<evidence type="ECO:0000256" key="5">
    <source>
        <dbReference type="ARBA" id="ARBA00023125"/>
    </source>
</evidence>
<feature type="domain" description="C2H2-type" evidence="10">
    <location>
        <begin position="594"/>
        <end position="621"/>
    </location>
</feature>
<feature type="domain" description="C2H2-type" evidence="10">
    <location>
        <begin position="534"/>
        <end position="557"/>
    </location>
</feature>
<feature type="domain" description="C2H2-type" evidence="10">
    <location>
        <begin position="650"/>
        <end position="677"/>
    </location>
</feature>
<dbReference type="Pfam" id="PF05485">
    <property type="entry name" value="THAP"/>
    <property type="match status" value="1"/>
</dbReference>
<sequence length="709" mass="79978">MPNHCCIVGCTNSSTKTNVGFFTIPRVIKREGKATEELLKRRRAAWIRAINRKGFTDKVLSKKPWIKICGDHFVTGRPSYSHSENNPDWVPTLKLGYSKDAPSIATAVRARRNTKLLATESDVTDSSSEGNRSDVDDSATERQTGNSTLTACSSTELIGDLVMSAECSAHEVTHTPRLVAENTDGVKHECQIVIANDEEKFKASGILRPEITPGLKSETCLNISRHKSQFVGQSKDFNLGNAASSEQEKHISKYLDKDPYKGCVTNKSTVKPIMMFKAADIQALQTDWKVITADPNLRKIETYGHAFVYENTSSDRQRKAKEFCKVVDKPNGLDGDQQTNGKEYLFKEERRECNKLASDTSTRLTIPLGPEQKEDCEKKFTPGPSSVIISPPYNLTLVSQIKPTRGVSRSCKGERIIAIIQPALKLSLGKPSCSVDLSSPFPAKKSGDVLKCFTCQQELGASDISANHICLNVNGKSNFPSWESFEKNISGRELQEQMLEQMFQYLVPHKCEICGARFQRVKDLSDHHILDHSFKCNICNMKFSKESLIAQHKKYFHQSLFKKKNYVCKICSREFKKYTYLVTHMNKHEEMKRFFCEVCGKGFAYKGQLSSHLGRHSDEKRFQCEACGKVFKHSVSFQKHRHIHLGIKPYSCEICGKKLASKEGYISHVRAHKGPPPFQCDLCDKGYYTPFNLKNHKKDKHKAIEEKSS</sequence>
<evidence type="ECO:0000256" key="6">
    <source>
        <dbReference type="ARBA" id="ARBA00023242"/>
    </source>
</evidence>
<evidence type="ECO:0000256" key="7">
    <source>
        <dbReference type="PROSITE-ProRule" id="PRU00042"/>
    </source>
</evidence>
<accession>A0AAE0YZZ2</accession>
<evidence type="ECO:0000256" key="1">
    <source>
        <dbReference type="ARBA" id="ARBA00022723"/>
    </source>
</evidence>
<dbReference type="PROSITE" id="PS50950">
    <property type="entry name" value="ZF_THAP"/>
    <property type="match status" value="1"/>
</dbReference>
<dbReference type="SUPFAM" id="SSF57667">
    <property type="entry name" value="beta-beta-alpha zinc fingers"/>
    <property type="match status" value="4"/>
</dbReference>
<dbReference type="InterPro" id="IPR013087">
    <property type="entry name" value="Znf_C2H2_type"/>
</dbReference>
<gene>
    <name evidence="12" type="ORF">RRG08_020265</name>
</gene>
<keyword evidence="5 8" id="KW-0238">DNA-binding</keyword>
<dbReference type="GO" id="GO:0031519">
    <property type="term" value="C:PcG protein complex"/>
    <property type="evidence" value="ECO:0007669"/>
    <property type="project" value="TreeGrafter"/>
</dbReference>
<dbReference type="GO" id="GO:0005667">
    <property type="term" value="C:transcription regulator complex"/>
    <property type="evidence" value="ECO:0007669"/>
    <property type="project" value="TreeGrafter"/>
</dbReference>
<feature type="domain" description="C2H2-type" evidence="10">
    <location>
        <begin position="622"/>
        <end position="649"/>
    </location>
</feature>
<evidence type="ECO:0000256" key="9">
    <source>
        <dbReference type="SAM" id="MobiDB-lite"/>
    </source>
</evidence>
<evidence type="ECO:0000256" key="8">
    <source>
        <dbReference type="PROSITE-ProRule" id="PRU00309"/>
    </source>
</evidence>
<keyword evidence="13" id="KW-1185">Reference proteome</keyword>
<dbReference type="SMART" id="SM00980">
    <property type="entry name" value="THAP"/>
    <property type="match status" value="1"/>
</dbReference>
<feature type="domain" description="C2H2-type" evidence="10">
    <location>
        <begin position="678"/>
        <end position="706"/>
    </location>
</feature>
<dbReference type="AlphaFoldDB" id="A0AAE0YZZ2"/>
<dbReference type="Gene3D" id="3.30.160.60">
    <property type="entry name" value="Classic Zinc Finger"/>
    <property type="match status" value="4"/>
</dbReference>
<dbReference type="InterPro" id="IPR036236">
    <property type="entry name" value="Znf_C2H2_sf"/>
</dbReference>
<dbReference type="GO" id="GO:0000981">
    <property type="term" value="F:DNA-binding transcription factor activity, RNA polymerase II-specific"/>
    <property type="evidence" value="ECO:0007669"/>
    <property type="project" value="TreeGrafter"/>
</dbReference>
<keyword evidence="4" id="KW-0862">Zinc</keyword>
<proteinExistence type="predicted"/>
<name>A0AAE0YZZ2_9GAST</name>
<dbReference type="PANTHER" id="PTHR14003">
    <property type="entry name" value="TRANSCRIPTIONAL REPRESSOR PROTEIN YY"/>
    <property type="match status" value="1"/>
</dbReference>
<dbReference type="InterPro" id="IPR006612">
    <property type="entry name" value="THAP_Znf"/>
</dbReference>
<dbReference type="EMBL" id="JAWDGP010005133">
    <property type="protein sequence ID" value="KAK3759342.1"/>
    <property type="molecule type" value="Genomic_DNA"/>
</dbReference>
<evidence type="ECO:0000259" key="11">
    <source>
        <dbReference type="PROSITE" id="PS50950"/>
    </source>
</evidence>
<dbReference type="SMART" id="SM00355">
    <property type="entry name" value="ZnF_C2H2"/>
    <property type="match status" value="7"/>
</dbReference>
<keyword evidence="6" id="KW-0539">Nucleus</keyword>
<evidence type="ECO:0000256" key="4">
    <source>
        <dbReference type="ARBA" id="ARBA00022833"/>
    </source>
</evidence>
<feature type="domain" description="THAP-type" evidence="11">
    <location>
        <begin position="1"/>
        <end position="94"/>
    </location>
</feature>
<evidence type="ECO:0000259" key="10">
    <source>
        <dbReference type="PROSITE" id="PS50157"/>
    </source>
</evidence>
<dbReference type="Pfam" id="PF00096">
    <property type="entry name" value="zf-C2H2"/>
    <property type="match status" value="3"/>
</dbReference>
<dbReference type="PROSITE" id="PS50157">
    <property type="entry name" value="ZINC_FINGER_C2H2_2"/>
    <property type="match status" value="7"/>
</dbReference>
<protein>
    <submittedName>
        <fullName evidence="12">Uncharacterized protein</fullName>
    </submittedName>
</protein>
<evidence type="ECO:0000256" key="2">
    <source>
        <dbReference type="ARBA" id="ARBA00022737"/>
    </source>
</evidence>
<evidence type="ECO:0000313" key="13">
    <source>
        <dbReference type="Proteomes" id="UP001283361"/>
    </source>
</evidence>
<keyword evidence="1" id="KW-0479">Metal-binding</keyword>
<feature type="domain" description="C2H2-type" evidence="10">
    <location>
        <begin position="566"/>
        <end position="593"/>
    </location>
</feature>
<dbReference type="Pfam" id="PF13912">
    <property type="entry name" value="zf-C2H2_6"/>
    <property type="match status" value="2"/>
</dbReference>
<dbReference type="Proteomes" id="UP001283361">
    <property type="component" value="Unassembled WGS sequence"/>
</dbReference>
<keyword evidence="2" id="KW-0677">Repeat</keyword>
<comment type="caution">
    <text evidence="12">The sequence shown here is derived from an EMBL/GenBank/DDBJ whole genome shotgun (WGS) entry which is preliminary data.</text>
</comment>
<keyword evidence="3 7" id="KW-0863">Zinc-finger</keyword>
<evidence type="ECO:0000313" key="12">
    <source>
        <dbReference type="EMBL" id="KAK3759342.1"/>
    </source>
</evidence>
<dbReference type="PANTHER" id="PTHR14003:SF23">
    <property type="entry name" value="ZINC FINGER PROTEIN 143"/>
    <property type="match status" value="1"/>
</dbReference>
<reference evidence="12" key="1">
    <citation type="journal article" date="2023" name="G3 (Bethesda)">
        <title>A reference genome for the long-term kleptoplast-retaining sea slug Elysia crispata morphotype clarki.</title>
        <authorList>
            <person name="Eastman K.E."/>
            <person name="Pendleton A.L."/>
            <person name="Shaikh M.A."/>
            <person name="Suttiyut T."/>
            <person name="Ogas R."/>
            <person name="Tomko P."/>
            <person name="Gavelis G."/>
            <person name="Widhalm J.R."/>
            <person name="Wisecaver J.H."/>
        </authorList>
    </citation>
    <scope>NUCLEOTIDE SEQUENCE</scope>
    <source>
        <strain evidence="12">ECLA1</strain>
    </source>
</reference>
<dbReference type="SUPFAM" id="SSF57716">
    <property type="entry name" value="Glucocorticoid receptor-like (DNA-binding domain)"/>
    <property type="match status" value="1"/>
</dbReference>
<organism evidence="12 13">
    <name type="scientific">Elysia crispata</name>
    <name type="common">lettuce slug</name>
    <dbReference type="NCBI Taxonomy" id="231223"/>
    <lineage>
        <taxon>Eukaryota</taxon>
        <taxon>Metazoa</taxon>
        <taxon>Spiralia</taxon>
        <taxon>Lophotrochozoa</taxon>
        <taxon>Mollusca</taxon>
        <taxon>Gastropoda</taxon>
        <taxon>Heterobranchia</taxon>
        <taxon>Euthyneura</taxon>
        <taxon>Panpulmonata</taxon>
        <taxon>Sacoglossa</taxon>
        <taxon>Placobranchoidea</taxon>
        <taxon>Plakobranchidae</taxon>
        <taxon>Elysia</taxon>
    </lineage>
</organism>
<dbReference type="GO" id="GO:0000785">
    <property type="term" value="C:chromatin"/>
    <property type="evidence" value="ECO:0007669"/>
    <property type="project" value="TreeGrafter"/>
</dbReference>